<comment type="caution">
    <text evidence="1">The sequence shown here is derived from an EMBL/GenBank/DDBJ whole genome shotgun (WGS) entry which is preliminary data.</text>
</comment>
<evidence type="ECO:0000313" key="2">
    <source>
        <dbReference type="Proteomes" id="UP000282656"/>
    </source>
</evidence>
<sequence>MTSPAQPLDWDELERRVATWEPLPDPVLCPSCGSPVRIEYVHHGALASASLDCTGCSSAVRLCRFPLKMEARPAPAAPVPGARLLLVVEDTFAIQGRGVLVVPDVDLGEQVQLEVRVALRRPEGDVLHAGALAQVPLGSFRSRPQHVLCFRTLSKQDLPRGTEVWLLGEDEVAPPTPR</sequence>
<evidence type="ECO:0000313" key="1">
    <source>
        <dbReference type="EMBL" id="RKH69975.1"/>
    </source>
</evidence>
<organism evidence="1 2">
    <name type="scientific">Corallococcus interemptor</name>
    <dbReference type="NCBI Taxonomy" id="2316720"/>
    <lineage>
        <taxon>Bacteria</taxon>
        <taxon>Pseudomonadati</taxon>
        <taxon>Myxococcota</taxon>
        <taxon>Myxococcia</taxon>
        <taxon>Myxococcales</taxon>
        <taxon>Cystobacterineae</taxon>
        <taxon>Myxococcaceae</taxon>
        <taxon>Corallococcus</taxon>
    </lineage>
</organism>
<dbReference type="AlphaFoldDB" id="A0A3A8QUC9"/>
<proteinExistence type="predicted"/>
<gene>
    <name evidence="1" type="ORF">D7X96_13330</name>
</gene>
<dbReference type="RefSeq" id="WP_121769876.1">
    <property type="nucleotide sequence ID" value="NZ_RAWM01000028.1"/>
</dbReference>
<dbReference type="EMBL" id="RAWM01000028">
    <property type="protein sequence ID" value="RKH69975.1"/>
    <property type="molecule type" value="Genomic_DNA"/>
</dbReference>
<accession>A0A3A8QUC9</accession>
<name>A0A3A8QUC9_9BACT</name>
<dbReference type="OrthoDB" id="5520477at2"/>
<reference evidence="2" key="1">
    <citation type="submission" date="2018-09" db="EMBL/GenBank/DDBJ databases">
        <authorList>
            <person name="Livingstone P.G."/>
            <person name="Whitworth D.E."/>
        </authorList>
    </citation>
    <scope>NUCLEOTIDE SEQUENCE [LARGE SCALE GENOMIC DNA]</scope>
    <source>
        <strain evidence="2">AB047A</strain>
    </source>
</reference>
<dbReference type="Proteomes" id="UP000282656">
    <property type="component" value="Unassembled WGS sequence"/>
</dbReference>
<keyword evidence="2" id="KW-1185">Reference proteome</keyword>
<protein>
    <submittedName>
        <fullName evidence="1">Uncharacterized protein</fullName>
    </submittedName>
</protein>